<name>A0A9J6E0N8_RHIMP</name>
<organism evidence="1 2">
    <name type="scientific">Rhipicephalus microplus</name>
    <name type="common">Cattle tick</name>
    <name type="synonym">Boophilus microplus</name>
    <dbReference type="NCBI Taxonomy" id="6941"/>
    <lineage>
        <taxon>Eukaryota</taxon>
        <taxon>Metazoa</taxon>
        <taxon>Ecdysozoa</taxon>
        <taxon>Arthropoda</taxon>
        <taxon>Chelicerata</taxon>
        <taxon>Arachnida</taxon>
        <taxon>Acari</taxon>
        <taxon>Parasitiformes</taxon>
        <taxon>Ixodida</taxon>
        <taxon>Ixodoidea</taxon>
        <taxon>Ixodidae</taxon>
        <taxon>Rhipicephalinae</taxon>
        <taxon>Rhipicephalus</taxon>
        <taxon>Boophilus</taxon>
    </lineage>
</organism>
<evidence type="ECO:0000313" key="1">
    <source>
        <dbReference type="EMBL" id="KAH8027576.1"/>
    </source>
</evidence>
<dbReference type="EMBL" id="JABSTU010000006">
    <property type="protein sequence ID" value="KAH8027576.1"/>
    <property type="molecule type" value="Genomic_DNA"/>
</dbReference>
<reference evidence="1" key="2">
    <citation type="submission" date="2021-09" db="EMBL/GenBank/DDBJ databases">
        <authorList>
            <person name="Jia N."/>
            <person name="Wang J."/>
            <person name="Shi W."/>
            <person name="Du L."/>
            <person name="Sun Y."/>
            <person name="Zhan W."/>
            <person name="Jiang J."/>
            <person name="Wang Q."/>
            <person name="Zhang B."/>
            <person name="Ji P."/>
            <person name="Sakyi L.B."/>
            <person name="Cui X."/>
            <person name="Yuan T."/>
            <person name="Jiang B."/>
            <person name="Yang W."/>
            <person name="Lam T.T.-Y."/>
            <person name="Chang Q."/>
            <person name="Ding S."/>
            <person name="Wang X."/>
            <person name="Zhu J."/>
            <person name="Ruan X."/>
            <person name="Zhao L."/>
            <person name="Wei J."/>
            <person name="Que T."/>
            <person name="Du C."/>
            <person name="Cheng J."/>
            <person name="Dai P."/>
            <person name="Han X."/>
            <person name="Huang E."/>
            <person name="Gao Y."/>
            <person name="Liu J."/>
            <person name="Shao H."/>
            <person name="Ye R."/>
            <person name="Li L."/>
            <person name="Wei W."/>
            <person name="Wang X."/>
            <person name="Wang C."/>
            <person name="Huo Q."/>
            <person name="Li W."/>
            <person name="Guo W."/>
            <person name="Chen H."/>
            <person name="Chen S."/>
            <person name="Zhou L."/>
            <person name="Zhou L."/>
            <person name="Ni X."/>
            <person name="Tian J."/>
            <person name="Zhou Y."/>
            <person name="Sheng Y."/>
            <person name="Liu T."/>
            <person name="Pan Y."/>
            <person name="Xia L."/>
            <person name="Li J."/>
            <person name="Zhao F."/>
            <person name="Cao W."/>
        </authorList>
    </citation>
    <scope>NUCLEOTIDE SEQUENCE</scope>
    <source>
        <strain evidence="1">Rmic-2018</strain>
        <tissue evidence="1">Larvae</tissue>
    </source>
</reference>
<evidence type="ECO:0000313" key="2">
    <source>
        <dbReference type="Proteomes" id="UP000821866"/>
    </source>
</evidence>
<dbReference type="Proteomes" id="UP000821866">
    <property type="component" value="Chromosome 4"/>
</dbReference>
<keyword evidence="2" id="KW-1185">Reference proteome</keyword>
<gene>
    <name evidence="1" type="ORF">HPB51_007126</name>
</gene>
<reference evidence="1" key="1">
    <citation type="journal article" date="2020" name="Cell">
        <title>Large-Scale Comparative Analyses of Tick Genomes Elucidate Their Genetic Diversity and Vector Capacities.</title>
        <authorList>
            <consortium name="Tick Genome and Microbiome Consortium (TIGMIC)"/>
            <person name="Jia N."/>
            <person name="Wang J."/>
            <person name="Shi W."/>
            <person name="Du L."/>
            <person name="Sun Y."/>
            <person name="Zhan W."/>
            <person name="Jiang J.F."/>
            <person name="Wang Q."/>
            <person name="Zhang B."/>
            <person name="Ji P."/>
            <person name="Bell-Sakyi L."/>
            <person name="Cui X.M."/>
            <person name="Yuan T.T."/>
            <person name="Jiang B.G."/>
            <person name="Yang W.F."/>
            <person name="Lam T.T."/>
            <person name="Chang Q.C."/>
            <person name="Ding S.J."/>
            <person name="Wang X.J."/>
            <person name="Zhu J.G."/>
            <person name="Ruan X.D."/>
            <person name="Zhao L."/>
            <person name="Wei J.T."/>
            <person name="Ye R.Z."/>
            <person name="Que T.C."/>
            <person name="Du C.H."/>
            <person name="Zhou Y.H."/>
            <person name="Cheng J.X."/>
            <person name="Dai P.F."/>
            <person name="Guo W.B."/>
            <person name="Han X.H."/>
            <person name="Huang E.J."/>
            <person name="Li L.F."/>
            <person name="Wei W."/>
            <person name="Gao Y.C."/>
            <person name="Liu J.Z."/>
            <person name="Shao H.Z."/>
            <person name="Wang X."/>
            <person name="Wang C.C."/>
            <person name="Yang T.C."/>
            <person name="Huo Q.B."/>
            <person name="Li W."/>
            <person name="Chen H.Y."/>
            <person name="Chen S.E."/>
            <person name="Zhou L.G."/>
            <person name="Ni X.B."/>
            <person name="Tian J.H."/>
            <person name="Sheng Y."/>
            <person name="Liu T."/>
            <person name="Pan Y.S."/>
            <person name="Xia L.Y."/>
            <person name="Li J."/>
            <person name="Zhao F."/>
            <person name="Cao W.C."/>
        </authorList>
    </citation>
    <scope>NUCLEOTIDE SEQUENCE</scope>
    <source>
        <strain evidence="1">Rmic-2018</strain>
    </source>
</reference>
<accession>A0A9J6E0N8</accession>
<proteinExistence type="predicted"/>
<comment type="caution">
    <text evidence="1">The sequence shown here is derived from an EMBL/GenBank/DDBJ whole genome shotgun (WGS) entry which is preliminary data.</text>
</comment>
<protein>
    <submittedName>
        <fullName evidence="1">Uncharacterized protein</fullName>
    </submittedName>
</protein>
<sequence length="269" mass="28562">MATTDVAMASPTTVDVPVALAAEELCLREGTGRFSTFLGRSPWLWWNLHGGGCGLARAHPVQSFPGSSPSRHHDRCCRGSRIRDQRLRFDVPSTVSSPPGVPRPSPAALHLGAMAAAATGVAPVTYGPRVCSGSGKTAIECAGNITVESSCSPLEPRVRGPLHVVGTKKQLSDGDSSKAPFGPIEGKAVPFLQDRRSTSWRTFIGVRWCFIGGLHGFSGGPFNVAVDLLVVETVESSCSPLEPRVRRLLAGGRSCRLTVVRPRSLSALW</sequence>
<dbReference type="AlphaFoldDB" id="A0A9J6E0N8"/>